<proteinExistence type="predicted"/>
<evidence type="ECO:0000313" key="1">
    <source>
        <dbReference type="EMBL" id="KAK0449535.1"/>
    </source>
</evidence>
<dbReference type="GeneID" id="85357527"/>
<dbReference type="Proteomes" id="UP001175211">
    <property type="component" value="Unassembled WGS sequence"/>
</dbReference>
<keyword evidence="2" id="KW-1185">Reference proteome</keyword>
<protein>
    <submittedName>
        <fullName evidence="1">Uncharacterized protein</fullName>
    </submittedName>
</protein>
<evidence type="ECO:0000313" key="2">
    <source>
        <dbReference type="Proteomes" id="UP001175211"/>
    </source>
</evidence>
<gene>
    <name evidence="1" type="ORF">EV420DRAFT_1564497</name>
</gene>
<comment type="caution">
    <text evidence="1">The sequence shown here is derived from an EMBL/GenBank/DDBJ whole genome shotgun (WGS) entry which is preliminary data.</text>
</comment>
<sequence>MSVFIAVTSFTITNAGTVDGVISDPGGAITQLPVHASASFAIPGPYTINLNNVIGATMNFNDGNLNINKAAGTVPGAEFTVAVTVA</sequence>
<organism evidence="1 2">
    <name type="scientific">Armillaria tabescens</name>
    <name type="common">Ringless honey mushroom</name>
    <name type="synonym">Agaricus tabescens</name>
    <dbReference type="NCBI Taxonomy" id="1929756"/>
    <lineage>
        <taxon>Eukaryota</taxon>
        <taxon>Fungi</taxon>
        <taxon>Dikarya</taxon>
        <taxon>Basidiomycota</taxon>
        <taxon>Agaricomycotina</taxon>
        <taxon>Agaricomycetes</taxon>
        <taxon>Agaricomycetidae</taxon>
        <taxon>Agaricales</taxon>
        <taxon>Marasmiineae</taxon>
        <taxon>Physalacriaceae</taxon>
        <taxon>Desarmillaria</taxon>
    </lineage>
</organism>
<accession>A0AA39JXA2</accession>
<name>A0AA39JXA2_ARMTA</name>
<dbReference type="RefSeq" id="XP_060326827.1">
    <property type="nucleotide sequence ID" value="XM_060473979.1"/>
</dbReference>
<dbReference type="AlphaFoldDB" id="A0AA39JXA2"/>
<reference evidence="1" key="1">
    <citation type="submission" date="2023-06" db="EMBL/GenBank/DDBJ databases">
        <authorList>
            <consortium name="Lawrence Berkeley National Laboratory"/>
            <person name="Ahrendt S."/>
            <person name="Sahu N."/>
            <person name="Indic B."/>
            <person name="Wong-Bajracharya J."/>
            <person name="Merenyi Z."/>
            <person name="Ke H.-M."/>
            <person name="Monk M."/>
            <person name="Kocsube S."/>
            <person name="Drula E."/>
            <person name="Lipzen A."/>
            <person name="Balint B."/>
            <person name="Henrissat B."/>
            <person name="Andreopoulos B."/>
            <person name="Martin F.M."/>
            <person name="Harder C.B."/>
            <person name="Rigling D."/>
            <person name="Ford K.L."/>
            <person name="Foster G.D."/>
            <person name="Pangilinan J."/>
            <person name="Papanicolaou A."/>
            <person name="Barry K."/>
            <person name="LaButti K."/>
            <person name="Viragh M."/>
            <person name="Koriabine M."/>
            <person name="Yan M."/>
            <person name="Riley R."/>
            <person name="Champramary S."/>
            <person name="Plett K.L."/>
            <person name="Tsai I.J."/>
            <person name="Slot J."/>
            <person name="Sipos G."/>
            <person name="Plett J."/>
            <person name="Nagy L.G."/>
            <person name="Grigoriev I.V."/>
        </authorList>
    </citation>
    <scope>NUCLEOTIDE SEQUENCE</scope>
    <source>
        <strain evidence="1">CCBAS 213</strain>
    </source>
</reference>
<dbReference type="EMBL" id="JAUEPS010000038">
    <property type="protein sequence ID" value="KAK0449535.1"/>
    <property type="molecule type" value="Genomic_DNA"/>
</dbReference>